<dbReference type="EMBL" id="CP147988">
    <property type="protein sequence ID" value="WXK51040.1"/>
    <property type="molecule type" value="Genomic_DNA"/>
</dbReference>
<name>A0ABZ2QA65_9FLAO</name>
<evidence type="ECO:0000313" key="1">
    <source>
        <dbReference type="EMBL" id="WXK51040.1"/>
    </source>
</evidence>
<evidence type="ECO:0000313" key="2">
    <source>
        <dbReference type="Proteomes" id="UP001447857"/>
    </source>
</evidence>
<dbReference type="Proteomes" id="UP001447857">
    <property type="component" value="Chromosome"/>
</dbReference>
<keyword evidence="2" id="KW-1185">Reference proteome</keyword>
<accession>A0ABZ2QA65</accession>
<sequence>MYYDQRKLLRKAVLLRLDERRRITRGKTFVNLQIEKQGVRFCEGESGICDAEEKTKTNEGKLTVEELRRCRGFEEISESEGNEIIESLFQLAVIVYNFKN</sequence>
<protein>
    <submittedName>
        <fullName evidence="1">Uncharacterized protein</fullName>
    </submittedName>
</protein>
<dbReference type="RefSeq" id="WP_338841151.1">
    <property type="nucleotide sequence ID" value="NZ_CP147988.1"/>
</dbReference>
<reference evidence="1 2" key="1">
    <citation type="submission" date="2024-02" db="EMBL/GenBank/DDBJ databases">
        <title>complete genome of Flavobacterium ginsenosidimutans Str. YTB16.</title>
        <authorList>
            <person name="Wang Q."/>
        </authorList>
    </citation>
    <scope>NUCLEOTIDE SEQUENCE [LARGE SCALE GENOMIC DNA]</scope>
    <source>
        <strain evidence="1 2">YTB16</strain>
    </source>
</reference>
<proteinExistence type="predicted"/>
<organism evidence="1 2">
    <name type="scientific">Flavobacterium ginsenosidimutans</name>
    <dbReference type="NCBI Taxonomy" id="687844"/>
    <lineage>
        <taxon>Bacteria</taxon>
        <taxon>Pseudomonadati</taxon>
        <taxon>Bacteroidota</taxon>
        <taxon>Flavobacteriia</taxon>
        <taxon>Flavobacteriales</taxon>
        <taxon>Flavobacteriaceae</taxon>
        <taxon>Flavobacterium</taxon>
    </lineage>
</organism>
<gene>
    <name evidence="1" type="ORF">V6624_05275</name>
</gene>